<dbReference type="EMBL" id="JAGPYM010000026">
    <property type="protein sequence ID" value="KAH6880447.1"/>
    <property type="molecule type" value="Genomic_DNA"/>
</dbReference>
<dbReference type="AlphaFoldDB" id="A0A9P9AK80"/>
<keyword evidence="2" id="KW-0732">Signal</keyword>
<keyword evidence="1" id="KW-0812">Transmembrane</keyword>
<protein>
    <submittedName>
        <fullName evidence="3">Uncharacterized protein</fullName>
    </submittedName>
</protein>
<name>A0A9P9AK80_9HYPO</name>
<evidence type="ECO:0000313" key="3">
    <source>
        <dbReference type="EMBL" id="KAH6880447.1"/>
    </source>
</evidence>
<organism evidence="3 4">
    <name type="scientific">Thelonectria olida</name>
    <dbReference type="NCBI Taxonomy" id="1576542"/>
    <lineage>
        <taxon>Eukaryota</taxon>
        <taxon>Fungi</taxon>
        <taxon>Dikarya</taxon>
        <taxon>Ascomycota</taxon>
        <taxon>Pezizomycotina</taxon>
        <taxon>Sordariomycetes</taxon>
        <taxon>Hypocreomycetidae</taxon>
        <taxon>Hypocreales</taxon>
        <taxon>Nectriaceae</taxon>
        <taxon>Thelonectria</taxon>
    </lineage>
</organism>
<feature type="transmembrane region" description="Helical" evidence="1">
    <location>
        <begin position="48"/>
        <end position="70"/>
    </location>
</feature>
<keyword evidence="1" id="KW-0472">Membrane</keyword>
<feature type="chain" id="PRO_5040439072" evidence="2">
    <location>
        <begin position="20"/>
        <end position="130"/>
    </location>
</feature>
<comment type="caution">
    <text evidence="3">The sequence shown here is derived from an EMBL/GenBank/DDBJ whole genome shotgun (WGS) entry which is preliminary data.</text>
</comment>
<keyword evidence="1" id="KW-1133">Transmembrane helix</keyword>
<evidence type="ECO:0000313" key="4">
    <source>
        <dbReference type="Proteomes" id="UP000777438"/>
    </source>
</evidence>
<gene>
    <name evidence="3" type="ORF">B0T10DRAFT_495420</name>
</gene>
<proteinExistence type="predicted"/>
<feature type="signal peptide" evidence="2">
    <location>
        <begin position="1"/>
        <end position="19"/>
    </location>
</feature>
<evidence type="ECO:0000256" key="1">
    <source>
        <dbReference type="SAM" id="Phobius"/>
    </source>
</evidence>
<dbReference type="Proteomes" id="UP000777438">
    <property type="component" value="Unassembled WGS sequence"/>
</dbReference>
<reference evidence="3 4" key="1">
    <citation type="journal article" date="2021" name="Nat. Commun.">
        <title>Genetic determinants of endophytism in the Arabidopsis root mycobiome.</title>
        <authorList>
            <person name="Mesny F."/>
            <person name="Miyauchi S."/>
            <person name="Thiergart T."/>
            <person name="Pickel B."/>
            <person name="Atanasova L."/>
            <person name="Karlsson M."/>
            <person name="Huettel B."/>
            <person name="Barry K.W."/>
            <person name="Haridas S."/>
            <person name="Chen C."/>
            <person name="Bauer D."/>
            <person name="Andreopoulos W."/>
            <person name="Pangilinan J."/>
            <person name="LaButti K."/>
            <person name="Riley R."/>
            <person name="Lipzen A."/>
            <person name="Clum A."/>
            <person name="Drula E."/>
            <person name="Henrissat B."/>
            <person name="Kohler A."/>
            <person name="Grigoriev I.V."/>
            <person name="Martin F.M."/>
            <person name="Hacquard S."/>
        </authorList>
    </citation>
    <scope>NUCLEOTIDE SEQUENCE [LARGE SCALE GENOMIC DNA]</scope>
    <source>
        <strain evidence="3 4">MPI-CAGE-CH-0241</strain>
    </source>
</reference>
<evidence type="ECO:0000256" key="2">
    <source>
        <dbReference type="SAM" id="SignalP"/>
    </source>
</evidence>
<accession>A0A9P9AK80</accession>
<keyword evidence="4" id="KW-1185">Reference proteome</keyword>
<sequence length="130" mass="14669">MPMRCIYLAVWIVLAVLQAQYVPLLGHKTIKDCSWKWANNKKCKSVNGTWVCATVFIFLHCISIALFLVISYRINRLEKPPSNGSKKVSGFWGAWARWKAGSWFKGSYAPVTEPDSVANELMGTSARNSR</sequence>